<comment type="caution">
    <text evidence="1">The sequence shown here is derived from an EMBL/GenBank/DDBJ whole genome shotgun (WGS) entry which is preliminary data.</text>
</comment>
<dbReference type="AlphaFoldDB" id="A0AA46AEY0"/>
<evidence type="ECO:0000313" key="1">
    <source>
        <dbReference type="EMBL" id="SMP15440.1"/>
    </source>
</evidence>
<gene>
    <name evidence="1" type="ORF">SAMN06265361_102697</name>
</gene>
<protein>
    <submittedName>
        <fullName evidence="1">Uncharacterized protein</fullName>
    </submittedName>
</protein>
<evidence type="ECO:0000313" key="2">
    <source>
        <dbReference type="Proteomes" id="UP001157946"/>
    </source>
</evidence>
<dbReference type="EMBL" id="FXTU01000002">
    <property type="protein sequence ID" value="SMP15440.1"/>
    <property type="molecule type" value="Genomic_DNA"/>
</dbReference>
<dbReference type="Proteomes" id="UP001157946">
    <property type="component" value="Unassembled WGS sequence"/>
</dbReference>
<sequence>MIIHMIEDVVKISGLTHAEFFKRPSNQWVLACLDLVEGLLESVKQTHIEEESNTYITHCEND</sequence>
<proteinExistence type="predicted"/>
<reference evidence="1" key="1">
    <citation type="submission" date="2017-05" db="EMBL/GenBank/DDBJ databases">
        <authorList>
            <person name="Varghese N."/>
            <person name="Submissions S."/>
        </authorList>
    </citation>
    <scope>NUCLEOTIDE SEQUENCE</scope>
    <source>
        <strain evidence="1">DSM 45262</strain>
    </source>
</reference>
<organism evidence="1 2">
    <name type="scientific">Laceyella tengchongensis</name>
    <dbReference type="NCBI Taxonomy" id="574699"/>
    <lineage>
        <taxon>Bacteria</taxon>
        <taxon>Bacillati</taxon>
        <taxon>Bacillota</taxon>
        <taxon>Bacilli</taxon>
        <taxon>Bacillales</taxon>
        <taxon>Thermoactinomycetaceae</taxon>
        <taxon>Laceyella</taxon>
    </lineage>
</organism>
<accession>A0AA46AEY0</accession>
<keyword evidence="2" id="KW-1185">Reference proteome</keyword>
<name>A0AA46AEY0_9BACL</name>